<dbReference type="PANTHER" id="PTHR30562:SF1">
    <property type="entry name" value="UVRABC SYSTEM PROTEIN C"/>
    <property type="match status" value="1"/>
</dbReference>
<reference evidence="2" key="1">
    <citation type="journal article" date="2020" name="mSystems">
        <title>Genome- and Community-Level Interaction Insights into Carbon Utilization and Element Cycling Functions of Hydrothermarchaeota in Hydrothermal Sediment.</title>
        <authorList>
            <person name="Zhou Z."/>
            <person name="Liu Y."/>
            <person name="Xu W."/>
            <person name="Pan J."/>
            <person name="Luo Z.H."/>
            <person name="Li M."/>
        </authorList>
    </citation>
    <scope>NUCLEOTIDE SEQUENCE [LARGE SCALE GENOMIC DNA]</scope>
    <source>
        <strain evidence="2">HyVt-219</strain>
    </source>
</reference>
<dbReference type="PANTHER" id="PTHR30562">
    <property type="entry name" value="UVRC/OXIDOREDUCTASE"/>
    <property type="match status" value="1"/>
</dbReference>
<dbReference type="InterPro" id="IPR010994">
    <property type="entry name" value="RuvA_2-like"/>
</dbReference>
<dbReference type="AlphaFoldDB" id="A0A7V0QQM4"/>
<dbReference type="SUPFAM" id="SSF47781">
    <property type="entry name" value="RuvA domain 2-like"/>
    <property type="match status" value="1"/>
</dbReference>
<sequence length="127" mass="14836">MNLHHIPMIGLAKEFEQIYTPDRSDPIELPFDSSALKLLQWVRDEAHRFALTYHRKKREKKVKKSWIEEIPGVGEVTKKLLLSHFKSLNRIKDASIQDLIQIPGIGKKKAKLIKEWVNKLSLEKGER</sequence>
<dbReference type="InterPro" id="IPR003583">
    <property type="entry name" value="Hlx-hairpin-Hlx_DNA-bd_motif"/>
</dbReference>
<evidence type="ECO:0000313" key="2">
    <source>
        <dbReference type="EMBL" id="HDN84330.1"/>
    </source>
</evidence>
<gene>
    <name evidence="2" type="ORF">ENG47_01060</name>
</gene>
<dbReference type="GO" id="GO:0003677">
    <property type="term" value="F:DNA binding"/>
    <property type="evidence" value="ECO:0007669"/>
    <property type="project" value="InterPro"/>
</dbReference>
<dbReference type="GO" id="GO:0009380">
    <property type="term" value="C:excinuclease repair complex"/>
    <property type="evidence" value="ECO:0007669"/>
    <property type="project" value="TreeGrafter"/>
</dbReference>
<feature type="domain" description="Helix-hairpin-helix DNA-binding motif class 1" evidence="1">
    <location>
        <begin position="65"/>
        <end position="84"/>
    </location>
</feature>
<dbReference type="Pfam" id="PF08459">
    <property type="entry name" value="UvrC_RNaseH_dom"/>
    <property type="match status" value="1"/>
</dbReference>
<dbReference type="InterPro" id="IPR050066">
    <property type="entry name" value="UvrABC_protein_C"/>
</dbReference>
<evidence type="ECO:0000259" key="1">
    <source>
        <dbReference type="SMART" id="SM00278"/>
    </source>
</evidence>
<dbReference type="GO" id="GO:0006281">
    <property type="term" value="P:DNA repair"/>
    <property type="evidence" value="ECO:0007669"/>
    <property type="project" value="UniProtKB-KW"/>
</dbReference>
<feature type="domain" description="Helix-hairpin-helix DNA-binding motif class 1" evidence="1">
    <location>
        <begin position="97"/>
        <end position="116"/>
    </location>
</feature>
<accession>A0A7V0QQM4</accession>
<name>A0A7V0QQM4_UNCAE</name>
<dbReference type="Gene3D" id="1.10.150.20">
    <property type="entry name" value="5' to 3' exonuclease, C-terminal subdomain"/>
    <property type="match status" value="1"/>
</dbReference>
<dbReference type="SMART" id="SM00278">
    <property type="entry name" value="HhH1"/>
    <property type="match status" value="2"/>
</dbReference>
<organism evidence="2">
    <name type="scientific">Aerophobetes bacterium</name>
    <dbReference type="NCBI Taxonomy" id="2030807"/>
    <lineage>
        <taxon>Bacteria</taxon>
        <taxon>Candidatus Aerophobota</taxon>
    </lineage>
</organism>
<dbReference type="EMBL" id="DRBC01000062">
    <property type="protein sequence ID" value="HDN84330.1"/>
    <property type="molecule type" value="Genomic_DNA"/>
</dbReference>
<protein>
    <recommendedName>
        <fullName evidence="1">Helix-hairpin-helix DNA-binding motif class 1 domain-containing protein</fullName>
    </recommendedName>
</protein>
<comment type="caution">
    <text evidence="2">The sequence shown here is derived from an EMBL/GenBank/DDBJ whole genome shotgun (WGS) entry which is preliminary data.</text>
</comment>
<proteinExistence type="predicted"/>
<dbReference type="InterPro" id="IPR038476">
    <property type="entry name" value="UvrC_RNase_H_dom_sf"/>
</dbReference>
<dbReference type="GO" id="GO:0009381">
    <property type="term" value="F:excinuclease ABC activity"/>
    <property type="evidence" value="ECO:0007669"/>
    <property type="project" value="InterPro"/>
</dbReference>
<dbReference type="Pfam" id="PF14520">
    <property type="entry name" value="HHH_5"/>
    <property type="match status" value="1"/>
</dbReference>
<dbReference type="InterPro" id="IPR001162">
    <property type="entry name" value="UvrC_RNase_H_dom"/>
</dbReference>
<dbReference type="Proteomes" id="UP000885660">
    <property type="component" value="Unassembled WGS sequence"/>
</dbReference>
<dbReference type="Gene3D" id="3.30.420.340">
    <property type="entry name" value="UvrC, RNAse H endonuclease domain"/>
    <property type="match status" value="1"/>
</dbReference>